<dbReference type="PANTHER" id="PTHR47326">
    <property type="entry name" value="TRANSPOSABLE ELEMENT TC3 TRANSPOSASE-LIKE PROTEIN"/>
    <property type="match status" value="1"/>
</dbReference>
<gene>
    <name evidence="1" type="ORF">AVEN_15126_1</name>
</gene>
<dbReference type="PANTHER" id="PTHR47326:SF1">
    <property type="entry name" value="HTH PSQ-TYPE DOMAIN-CONTAINING PROTEIN"/>
    <property type="match status" value="1"/>
</dbReference>
<dbReference type="Gene3D" id="3.30.420.10">
    <property type="entry name" value="Ribonuclease H-like superfamily/Ribonuclease H"/>
    <property type="match status" value="1"/>
</dbReference>
<dbReference type="AlphaFoldDB" id="A0A4Y2SXN4"/>
<dbReference type="GO" id="GO:0003676">
    <property type="term" value="F:nucleic acid binding"/>
    <property type="evidence" value="ECO:0007669"/>
    <property type="project" value="InterPro"/>
</dbReference>
<keyword evidence="2" id="KW-1185">Reference proteome</keyword>
<dbReference type="EMBL" id="BGPR01024795">
    <property type="protein sequence ID" value="GBN93138.1"/>
    <property type="molecule type" value="Genomic_DNA"/>
</dbReference>
<reference evidence="1 2" key="1">
    <citation type="journal article" date="2019" name="Sci. Rep.">
        <title>Orb-weaving spider Araneus ventricosus genome elucidates the spidroin gene catalogue.</title>
        <authorList>
            <person name="Kono N."/>
            <person name="Nakamura H."/>
            <person name="Ohtoshi R."/>
            <person name="Moran D.A.P."/>
            <person name="Shinohara A."/>
            <person name="Yoshida Y."/>
            <person name="Fujiwara M."/>
            <person name="Mori M."/>
            <person name="Tomita M."/>
            <person name="Arakawa K."/>
        </authorList>
    </citation>
    <scope>NUCLEOTIDE SEQUENCE [LARGE SCALE GENOMIC DNA]</scope>
</reference>
<dbReference type="Proteomes" id="UP000499080">
    <property type="component" value="Unassembled WGS sequence"/>
</dbReference>
<accession>A0A4Y2SXN4</accession>
<name>A0A4Y2SXN4_ARAVE</name>
<proteinExistence type="predicted"/>
<evidence type="ECO:0000313" key="1">
    <source>
        <dbReference type="EMBL" id="GBN93138.1"/>
    </source>
</evidence>
<dbReference type="InterPro" id="IPR036397">
    <property type="entry name" value="RNaseH_sf"/>
</dbReference>
<sequence>MPILKKRMSEGFIFQQVGAPSHFHNEVISYLNAEVPVCIGRGGVSPWLSRSPDLTSLDFSVWSFVKDQVYHAPLPELKSRITIALGLVEVNMLTNNWQELIFRWDI</sequence>
<dbReference type="OrthoDB" id="8122262at2759"/>
<evidence type="ECO:0000313" key="2">
    <source>
        <dbReference type="Proteomes" id="UP000499080"/>
    </source>
</evidence>
<comment type="caution">
    <text evidence="1">The sequence shown here is derived from an EMBL/GenBank/DDBJ whole genome shotgun (WGS) entry which is preliminary data.</text>
</comment>
<protein>
    <submittedName>
        <fullName evidence="1">Uncharacterized protein</fullName>
    </submittedName>
</protein>
<organism evidence="1 2">
    <name type="scientific">Araneus ventricosus</name>
    <name type="common">Orbweaver spider</name>
    <name type="synonym">Epeira ventricosa</name>
    <dbReference type="NCBI Taxonomy" id="182803"/>
    <lineage>
        <taxon>Eukaryota</taxon>
        <taxon>Metazoa</taxon>
        <taxon>Ecdysozoa</taxon>
        <taxon>Arthropoda</taxon>
        <taxon>Chelicerata</taxon>
        <taxon>Arachnida</taxon>
        <taxon>Araneae</taxon>
        <taxon>Araneomorphae</taxon>
        <taxon>Entelegynae</taxon>
        <taxon>Araneoidea</taxon>
        <taxon>Araneidae</taxon>
        <taxon>Araneus</taxon>
    </lineage>
</organism>